<dbReference type="EMBL" id="DF237133">
    <property type="protein sequence ID" value="GAQ84324.1"/>
    <property type="molecule type" value="Genomic_DNA"/>
</dbReference>
<evidence type="ECO:0000256" key="1">
    <source>
        <dbReference type="ARBA" id="ARBA00022723"/>
    </source>
</evidence>
<feature type="domain" description="RING-CH-type" evidence="5">
    <location>
        <begin position="3"/>
        <end position="36"/>
    </location>
</feature>
<keyword evidence="1" id="KW-0479">Metal-binding</keyword>
<evidence type="ECO:0000256" key="2">
    <source>
        <dbReference type="ARBA" id="ARBA00022771"/>
    </source>
</evidence>
<dbReference type="Proteomes" id="UP000054558">
    <property type="component" value="Unassembled WGS sequence"/>
</dbReference>
<dbReference type="GO" id="GO:0008270">
    <property type="term" value="F:zinc ion binding"/>
    <property type="evidence" value="ECO:0007669"/>
    <property type="project" value="UniProtKB-KW"/>
</dbReference>
<accession>A0A1Y1I085</accession>
<sequence length="117" mass="13085">MLVLDCGCHSKGLAIMHSECALLWFSYQQTRTCEICQKPVKNLPNVLDPSLKPKKSATSRHPPRPPAEPRVPPRQDSLAERMLRCFVDLCSPDEEQSKARRRAGASSIHAPARALRV</sequence>
<organism evidence="6 7">
    <name type="scientific">Klebsormidium nitens</name>
    <name type="common">Green alga</name>
    <name type="synonym">Ulothrix nitens</name>
    <dbReference type="NCBI Taxonomy" id="105231"/>
    <lineage>
        <taxon>Eukaryota</taxon>
        <taxon>Viridiplantae</taxon>
        <taxon>Streptophyta</taxon>
        <taxon>Klebsormidiophyceae</taxon>
        <taxon>Klebsormidiales</taxon>
        <taxon>Klebsormidiaceae</taxon>
        <taxon>Klebsormidium</taxon>
    </lineage>
</organism>
<dbReference type="PANTHER" id="PTHR46158:SF1">
    <property type="entry name" value="RING_U-BOX SUPERFAMILY PROTEIN"/>
    <property type="match status" value="1"/>
</dbReference>
<evidence type="ECO:0000256" key="3">
    <source>
        <dbReference type="ARBA" id="ARBA00022833"/>
    </source>
</evidence>
<feature type="region of interest" description="Disordered" evidence="4">
    <location>
        <begin position="97"/>
        <end position="117"/>
    </location>
</feature>
<dbReference type="Pfam" id="PF12906">
    <property type="entry name" value="RINGv"/>
    <property type="match status" value="1"/>
</dbReference>
<evidence type="ECO:0000313" key="7">
    <source>
        <dbReference type="Proteomes" id="UP000054558"/>
    </source>
</evidence>
<protein>
    <recommendedName>
        <fullName evidence="5">RING-CH-type domain-containing protein</fullName>
    </recommendedName>
</protein>
<proteinExistence type="predicted"/>
<evidence type="ECO:0000256" key="4">
    <source>
        <dbReference type="SAM" id="MobiDB-lite"/>
    </source>
</evidence>
<reference evidence="6 7" key="1">
    <citation type="journal article" date="2014" name="Nat. Commun.">
        <title>Klebsormidium flaccidum genome reveals primary factors for plant terrestrial adaptation.</title>
        <authorList>
            <person name="Hori K."/>
            <person name="Maruyama F."/>
            <person name="Fujisawa T."/>
            <person name="Togashi T."/>
            <person name="Yamamoto N."/>
            <person name="Seo M."/>
            <person name="Sato S."/>
            <person name="Yamada T."/>
            <person name="Mori H."/>
            <person name="Tajima N."/>
            <person name="Moriyama T."/>
            <person name="Ikeuchi M."/>
            <person name="Watanabe M."/>
            <person name="Wada H."/>
            <person name="Kobayashi K."/>
            <person name="Saito M."/>
            <person name="Masuda T."/>
            <person name="Sasaki-Sekimoto Y."/>
            <person name="Mashiguchi K."/>
            <person name="Awai K."/>
            <person name="Shimojima M."/>
            <person name="Masuda S."/>
            <person name="Iwai M."/>
            <person name="Nobusawa T."/>
            <person name="Narise T."/>
            <person name="Kondo S."/>
            <person name="Saito H."/>
            <person name="Sato R."/>
            <person name="Murakawa M."/>
            <person name="Ihara Y."/>
            <person name="Oshima-Yamada Y."/>
            <person name="Ohtaka K."/>
            <person name="Satoh M."/>
            <person name="Sonobe K."/>
            <person name="Ishii M."/>
            <person name="Ohtani R."/>
            <person name="Kanamori-Sato M."/>
            <person name="Honoki R."/>
            <person name="Miyazaki D."/>
            <person name="Mochizuki H."/>
            <person name="Umetsu J."/>
            <person name="Higashi K."/>
            <person name="Shibata D."/>
            <person name="Kamiya Y."/>
            <person name="Sato N."/>
            <person name="Nakamura Y."/>
            <person name="Tabata S."/>
            <person name="Ida S."/>
            <person name="Kurokawa K."/>
            <person name="Ohta H."/>
        </authorList>
    </citation>
    <scope>NUCLEOTIDE SEQUENCE [LARGE SCALE GENOMIC DNA]</scope>
    <source>
        <strain evidence="6 7">NIES-2285</strain>
    </source>
</reference>
<feature type="compositionally biased region" description="Basic residues" evidence="4">
    <location>
        <begin position="52"/>
        <end position="63"/>
    </location>
</feature>
<name>A0A1Y1I085_KLENI</name>
<evidence type="ECO:0000313" key="6">
    <source>
        <dbReference type="EMBL" id="GAQ84324.1"/>
    </source>
</evidence>
<dbReference type="AlphaFoldDB" id="A0A1Y1I085"/>
<keyword evidence="2" id="KW-0863">Zinc-finger</keyword>
<dbReference type="PANTHER" id="PTHR46158">
    <property type="entry name" value="OS02G0165000 PROTEIN"/>
    <property type="match status" value="1"/>
</dbReference>
<dbReference type="InterPro" id="IPR013083">
    <property type="entry name" value="Znf_RING/FYVE/PHD"/>
</dbReference>
<dbReference type="SUPFAM" id="SSF57850">
    <property type="entry name" value="RING/U-box"/>
    <property type="match status" value="1"/>
</dbReference>
<dbReference type="Gene3D" id="3.30.40.10">
    <property type="entry name" value="Zinc/RING finger domain, C3HC4 (zinc finger)"/>
    <property type="match status" value="1"/>
</dbReference>
<evidence type="ECO:0000259" key="5">
    <source>
        <dbReference type="Pfam" id="PF12906"/>
    </source>
</evidence>
<gene>
    <name evidence="6" type="ORF">KFL_001840230</name>
</gene>
<feature type="region of interest" description="Disordered" evidence="4">
    <location>
        <begin position="43"/>
        <end position="75"/>
    </location>
</feature>
<dbReference type="InterPro" id="IPR011016">
    <property type="entry name" value="Znf_RING-CH"/>
</dbReference>
<dbReference type="STRING" id="105231.A0A1Y1I085"/>
<keyword evidence="7" id="KW-1185">Reference proteome</keyword>
<keyword evidence="3" id="KW-0862">Zinc</keyword>